<sequence length="118" mass="13210">MADEYDDSFELYDLRVEVTAPEGGAIYCGAKVGDYFEMRGEMLHLPPGQGFSIYSLASLLPLLPAKQRPTHKNDWMTTDAEVACPDPNCTSRFRIIRTGLRRFSHAQTTAVPLQDDRG</sequence>
<evidence type="ECO:0000313" key="2">
    <source>
        <dbReference type="Proteomes" id="UP000481252"/>
    </source>
</evidence>
<gene>
    <name evidence="1" type="ORF">G6N74_15220</name>
</gene>
<dbReference type="AlphaFoldDB" id="A0A7C9R8H5"/>
<protein>
    <submittedName>
        <fullName evidence="1">TIGR04076 family protein</fullName>
    </submittedName>
</protein>
<name>A0A7C9R8H5_9HYPH</name>
<proteinExistence type="predicted"/>
<organism evidence="1 2">
    <name type="scientific">Mesorhizobium zhangyense</name>
    <dbReference type="NCBI Taxonomy" id="1776730"/>
    <lineage>
        <taxon>Bacteria</taxon>
        <taxon>Pseudomonadati</taxon>
        <taxon>Pseudomonadota</taxon>
        <taxon>Alphaproteobacteria</taxon>
        <taxon>Hyphomicrobiales</taxon>
        <taxon>Phyllobacteriaceae</taxon>
        <taxon>Mesorhizobium</taxon>
    </lineage>
</organism>
<dbReference type="EMBL" id="JAAKZG010000005">
    <property type="protein sequence ID" value="NGN42419.1"/>
    <property type="molecule type" value="Genomic_DNA"/>
</dbReference>
<dbReference type="NCBIfam" id="TIGR04076">
    <property type="entry name" value="TIGR04076 family protein"/>
    <property type="match status" value="1"/>
</dbReference>
<dbReference type="RefSeq" id="WP_165118722.1">
    <property type="nucleotide sequence ID" value="NZ_JAAKZG010000005.1"/>
</dbReference>
<dbReference type="InterPro" id="IPR023811">
    <property type="entry name" value="CHP04076"/>
</dbReference>
<keyword evidence="2" id="KW-1185">Reference proteome</keyword>
<evidence type="ECO:0000313" key="1">
    <source>
        <dbReference type="EMBL" id="NGN42419.1"/>
    </source>
</evidence>
<accession>A0A7C9R8H5</accession>
<dbReference type="Proteomes" id="UP000481252">
    <property type="component" value="Unassembled WGS sequence"/>
</dbReference>
<comment type="caution">
    <text evidence="1">The sequence shown here is derived from an EMBL/GenBank/DDBJ whole genome shotgun (WGS) entry which is preliminary data.</text>
</comment>
<reference evidence="1 2" key="1">
    <citation type="submission" date="2020-02" db="EMBL/GenBank/DDBJ databases">
        <title>Genome sequence of the type strain CGMCC 1.15528 of Mesorhizobium zhangyense.</title>
        <authorList>
            <person name="Gao J."/>
            <person name="Sun J."/>
        </authorList>
    </citation>
    <scope>NUCLEOTIDE SEQUENCE [LARGE SCALE GENOMIC DNA]</scope>
    <source>
        <strain evidence="1 2">CGMCC 1.15528</strain>
    </source>
</reference>